<evidence type="ECO:0000259" key="2">
    <source>
        <dbReference type="PROSITE" id="PS51819"/>
    </source>
</evidence>
<evidence type="ECO:0000313" key="3">
    <source>
        <dbReference type="EMBL" id="MFC4337949.1"/>
    </source>
</evidence>
<dbReference type="InterPro" id="IPR004360">
    <property type="entry name" value="Glyas_Fos-R_dOase_dom"/>
</dbReference>
<feature type="domain" description="VOC" evidence="2">
    <location>
        <begin position="10"/>
        <end position="121"/>
    </location>
</feature>
<dbReference type="Gene3D" id="3.10.180.10">
    <property type="entry name" value="2,3-Dihydroxybiphenyl 1,2-Dioxygenase, domain 1"/>
    <property type="match status" value="2"/>
</dbReference>
<dbReference type="InterPro" id="IPR052164">
    <property type="entry name" value="Anthracycline_SecMetBiosynth"/>
</dbReference>
<dbReference type="InterPro" id="IPR041581">
    <property type="entry name" value="Glyoxalase_6"/>
</dbReference>
<feature type="region of interest" description="Disordered" evidence="1">
    <location>
        <begin position="174"/>
        <end position="197"/>
    </location>
</feature>
<organism evidence="3 4">
    <name type="scientific">Salininema proteolyticum</name>
    <dbReference type="NCBI Taxonomy" id="1607685"/>
    <lineage>
        <taxon>Bacteria</taxon>
        <taxon>Bacillati</taxon>
        <taxon>Actinomycetota</taxon>
        <taxon>Actinomycetes</taxon>
        <taxon>Glycomycetales</taxon>
        <taxon>Glycomycetaceae</taxon>
        <taxon>Salininema</taxon>
    </lineage>
</organism>
<dbReference type="Pfam" id="PF18029">
    <property type="entry name" value="Glyoxalase_6"/>
    <property type="match status" value="1"/>
</dbReference>
<sequence>MLTTEFTVGRPVWVDVGSNDFAASAGFYRSVFGWEHEPLPPEAGGYGFFKKDGKTVAAMGPSMGAAPSWGLYFMTDDAEAAAAAVRDAGGTVREEPMRVFDMGSLAAFADPSGAGFSVWQPGTVKGLDALGDPGALCWTELSTANRDRDKDFYRSLFGWTYFDYPMPDGDGVYTAASTGGENDTHSGLFQPDGTGADVPGQPSGWTVYFATADCDATAEAISSGGGTLLMKPATMEGAGRIALAADPQGAVFAIMANEPTG</sequence>
<dbReference type="PANTHER" id="PTHR33993">
    <property type="entry name" value="GLYOXALASE-RELATED"/>
    <property type="match status" value="1"/>
</dbReference>
<evidence type="ECO:0000256" key="1">
    <source>
        <dbReference type="SAM" id="MobiDB-lite"/>
    </source>
</evidence>
<reference evidence="4" key="1">
    <citation type="journal article" date="2019" name="Int. J. Syst. Evol. Microbiol.">
        <title>The Global Catalogue of Microorganisms (GCM) 10K type strain sequencing project: providing services to taxonomists for standard genome sequencing and annotation.</title>
        <authorList>
            <consortium name="The Broad Institute Genomics Platform"/>
            <consortium name="The Broad Institute Genome Sequencing Center for Infectious Disease"/>
            <person name="Wu L."/>
            <person name="Ma J."/>
        </authorList>
    </citation>
    <scope>NUCLEOTIDE SEQUENCE [LARGE SCALE GENOMIC DNA]</scope>
    <source>
        <strain evidence="4">IBRC-M 10908</strain>
    </source>
</reference>
<gene>
    <name evidence="3" type="ORF">ACFPET_22400</name>
</gene>
<dbReference type="RefSeq" id="WP_380625455.1">
    <property type="nucleotide sequence ID" value="NZ_JBHSDK010000061.1"/>
</dbReference>
<dbReference type="InterPro" id="IPR029068">
    <property type="entry name" value="Glyas_Bleomycin-R_OHBP_Dase"/>
</dbReference>
<dbReference type="SUPFAM" id="SSF54593">
    <property type="entry name" value="Glyoxalase/Bleomycin resistance protein/Dihydroxybiphenyl dioxygenase"/>
    <property type="match status" value="2"/>
</dbReference>
<comment type="caution">
    <text evidence="3">The sequence shown here is derived from an EMBL/GenBank/DDBJ whole genome shotgun (WGS) entry which is preliminary data.</text>
</comment>
<name>A0ABV8U494_9ACTN</name>
<dbReference type="EMBL" id="JBHSDK010000061">
    <property type="protein sequence ID" value="MFC4337949.1"/>
    <property type="molecule type" value="Genomic_DNA"/>
</dbReference>
<evidence type="ECO:0000313" key="4">
    <source>
        <dbReference type="Proteomes" id="UP001595823"/>
    </source>
</evidence>
<dbReference type="PANTHER" id="PTHR33993:SF10">
    <property type="entry name" value="CONSERVED PROTEIN"/>
    <property type="match status" value="1"/>
</dbReference>
<accession>A0ABV8U494</accession>
<dbReference type="CDD" id="cd07247">
    <property type="entry name" value="SgaA_N_like"/>
    <property type="match status" value="2"/>
</dbReference>
<dbReference type="Proteomes" id="UP001595823">
    <property type="component" value="Unassembled WGS sequence"/>
</dbReference>
<protein>
    <submittedName>
        <fullName evidence="3">VOC family protein</fullName>
    </submittedName>
</protein>
<feature type="domain" description="VOC" evidence="2">
    <location>
        <begin position="135"/>
        <end position="257"/>
    </location>
</feature>
<dbReference type="Pfam" id="PF00903">
    <property type="entry name" value="Glyoxalase"/>
    <property type="match status" value="1"/>
</dbReference>
<keyword evidence="4" id="KW-1185">Reference proteome</keyword>
<proteinExistence type="predicted"/>
<dbReference type="PROSITE" id="PS51819">
    <property type="entry name" value="VOC"/>
    <property type="match status" value="2"/>
</dbReference>
<dbReference type="InterPro" id="IPR037523">
    <property type="entry name" value="VOC_core"/>
</dbReference>
<feature type="compositionally biased region" description="Polar residues" evidence="1">
    <location>
        <begin position="175"/>
        <end position="187"/>
    </location>
</feature>